<sequence>MYTYLNFLYYYPSLPSAERRHCNNWTPSIDGTQAYTTILISAHRRHHDDQNIYDDPGFFSKYLGLKKTLPAGQAGVRDLSKLEDDLPPMSNLRGLDIGCGDGWFSRWAIQTAGAANMHCIDISQSMLGRARELSFAEADIINNCMSFERVDLNHPPSTFAVAGQEFDFAFSALAIHYLTDWPALARAVHQSINPNGWFYFSIEHPMATAARKGELVRDADGNKAWPINGYSDEGDRVRTWLSEGVVKQHRTLASYMNGLLDAGFDIVDFLEWGRADAGHLRDEKWWSTEEQLPCYLMIGARKRKQIN</sequence>
<protein>
    <submittedName>
        <fullName evidence="1">Uu.00g017680.m01.CDS01</fullName>
    </submittedName>
</protein>
<keyword evidence="2" id="KW-1185">Reference proteome</keyword>
<dbReference type="Pfam" id="PF13489">
    <property type="entry name" value="Methyltransf_23"/>
    <property type="match status" value="1"/>
</dbReference>
<accession>A0AAI8VZL2</accession>
<dbReference type="SUPFAM" id="SSF53335">
    <property type="entry name" value="S-adenosyl-L-methionine-dependent methyltransferases"/>
    <property type="match status" value="1"/>
</dbReference>
<name>A0AAI8VZL2_9PEZI</name>
<dbReference type="PANTHER" id="PTHR43861">
    <property type="entry name" value="TRANS-ACONITATE 2-METHYLTRANSFERASE-RELATED"/>
    <property type="match status" value="1"/>
</dbReference>
<dbReference type="EMBL" id="CAUWAG010000020">
    <property type="protein sequence ID" value="CAJ2513649.1"/>
    <property type="molecule type" value="Genomic_DNA"/>
</dbReference>
<dbReference type="CDD" id="cd02440">
    <property type="entry name" value="AdoMet_MTases"/>
    <property type="match status" value="1"/>
</dbReference>
<dbReference type="Proteomes" id="UP001295740">
    <property type="component" value="Unassembled WGS sequence"/>
</dbReference>
<proteinExistence type="predicted"/>
<dbReference type="InterPro" id="IPR029063">
    <property type="entry name" value="SAM-dependent_MTases_sf"/>
</dbReference>
<dbReference type="AlphaFoldDB" id="A0AAI8VZL2"/>
<dbReference type="PANTHER" id="PTHR43861:SF1">
    <property type="entry name" value="TRANS-ACONITATE 2-METHYLTRANSFERASE"/>
    <property type="match status" value="1"/>
</dbReference>
<comment type="caution">
    <text evidence="1">The sequence shown here is derived from an EMBL/GenBank/DDBJ whole genome shotgun (WGS) entry which is preliminary data.</text>
</comment>
<evidence type="ECO:0000313" key="1">
    <source>
        <dbReference type="EMBL" id="CAJ2513649.1"/>
    </source>
</evidence>
<gene>
    <name evidence="1" type="ORF">KHLLAP_LOCUS14117</name>
</gene>
<organism evidence="1 2">
    <name type="scientific">Anthostomella pinea</name>
    <dbReference type="NCBI Taxonomy" id="933095"/>
    <lineage>
        <taxon>Eukaryota</taxon>
        <taxon>Fungi</taxon>
        <taxon>Dikarya</taxon>
        <taxon>Ascomycota</taxon>
        <taxon>Pezizomycotina</taxon>
        <taxon>Sordariomycetes</taxon>
        <taxon>Xylariomycetidae</taxon>
        <taxon>Xylariales</taxon>
        <taxon>Xylariaceae</taxon>
        <taxon>Anthostomella</taxon>
    </lineage>
</organism>
<dbReference type="Gene3D" id="3.40.50.150">
    <property type="entry name" value="Vaccinia Virus protein VP39"/>
    <property type="match status" value="1"/>
</dbReference>
<evidence type="ECO:0000313" key="2">
    <source>
        <dbReference type="Proteomes" id="UP001295740"/>
    </source>
</evidence>
<reference evidence="1" key="1">
    <citation type="submission" date="2023-10" db="EMBL/GenBank/DDBJ databases">
        <authorList>
            <person name="Hackl T."/>
        </authorList>
    </citation>
    <scope>NUCLEOTIDE SEQUENCE</scope>
</reference>